<evidence type="ECO:0000256" key="1">
    <source>
        <dbReference type="SAM" id="Coils"/>
    </source>
</evidence>
<dbReference type="Gene3D" id="1.10.287.1490">
    <property type="match status" value="1"/>
</dbReference>
<dbReference type="RefSeq" id="WP_189002202.1">
    <property type="nucleotide sequence ID" value="NZ_BMOD01000004.1"/>
</dbReference>
<keyword evidence="4" id="KW-1185">Reference proteome</keyword>
<name>A0ABQ2CXT0_9DEIO</name>
<protein>
    <recommendedName>
        <fullName evidence="5">DUF3084 domain-containing protein</fullName>
    </recommendedName>
</protein>
<evidence type="ECO:0008006" key="5">
    <source>
        <dbReference type="Google" id="ProtNLM"/>
    </source>
</evidence>
<keyword evidence="2" id="KW-0472">Membrane</keyword>
<sequence>MLWVLLVFVVLLAGLIAYVADNVARRVGRRHIRLFGLRPKTTALIYAVATGMGISFLSMLGFALINQQAIITISKAEQYRKELQQLQTQIAPLRKNKLELEAALKDTQDNVVRLSNERGEALKARDGLKKESDALKGEVSELKEYRVALEAQNQKLNSRADALFQQGQQLEQSIRELEIKSTNLEAQNKKLRSNYEKLVGDLTTERQQYQKIQGQYQQAVSQYQAAQLQVKQISPTIEALKGEQRNLKKENDSLKKARQAAQGEVSGLQYLRAQLIKESEDLKKDNNQLRASLKQMTQEIASLKAESSDLKVSLDQQRTELEARRTQDAIFEKGDLVFQGVYQATEGKDALDRAIRQAELKAISKGARGKPDALLVGEDQVSDLSQNLRGISGEVLVVIRATNNQIKGFPVSAEMQVLENKVLYASEQPIRSRLINVGPTGVKTNRELTQFLQTLALDTIKALQDQGIPLENLPGGLTTADTVNMVNSLKTLKGSVLVGMVSRSDVKPGSKVTLYPRILR</sequence>
<gene>
    <name evidence="3" type="ORF">GCM10008938_16500</name>
</gene>
<keyword evidence="2" id="KW-0812">Transmembrane</keyword>
<dbReference type="PANTHER" id="PTHR23159">
    <property type="entry name" value="CENTROSOMAL PROTEIN 2"/>
    <property type="match status" value="1"/>
</dbReference>
<feature type="transmembrane region" description="Helical" evidence="2">
    <location>
        <begin position="43"/>
        <end position="65"/>
    </location>
</feature>
<accession>A0ABQ2CXT0</accession>
<keyword evidence="1" id="KW-0175">Coiled coil</keyword>
<keyword evidence="2" id="KW-1133">Transmembrane helix</keyword>
<dbReference type="Proteomes" id="UP000632222">
    <property type="component" value="Unassembled WGS sequence"/>
</dbReference>
<dbReference type="Pfam" id="PF11283">
    <property type="entry name" value="DUF3084"/>
    <property type="match status" value="1"/>
</dbReference>
<feature type="coiled-coil region" evidence="1">
    <location>
        <begin position="76"/>
        <end position="320"/>
    </location>
</feature>
<evidence type="ECO:0000313" key="3">
    <source>
        <dbReference type="EMBL" id="GGJ31074.1"/>
    </source>
</evidence>
<dbReference type="PANTHER" id="PTHR23159:SF60">
    <property type="entry name" value="SPINDLE ASSEMBLY ABNORMAL PROTEIN 4"/>
    <property type="match status" value="1"/>
</dbReference>
<dbReference type="SUPFAM" id="SSF90257">
    <property type="entry name" value="Myosin rod fragments"/>
    <property type="match status" value="1"/>
</dbReference>
<evidence type="ECO:0000256" key="2">
    <source>
        <dbReference type="SAM" id="Phobius"/>
    </source>
</evidence>
<comment type="caution">
    <text evidence="3">The sequence shown here is derived from an EMBL/GenBank/DDBJ whole genome shotgun (WGS) entry which is preliminary data.</text>
</comment>
<dbReference type="EMBL" id="BMOD01000004">
    <property type="protein sequence ID" value="GGJ31074.1"/>
    <property type="molecule type" value="Genomic_DNA"/>
</dbReference>
<reference evidence="4" key="1">
    <citation type="journal article" date="2019" name="Int. J. Syst. Evol. Microbiol.">
        <title>The Global Catalogue of Microorganisms (GCM) 10K type strain sequencing project: providing services to taxonomists for standard genome sequencing and annotation.</title>
        <authorList>
            <consortium name="The Broad Institute Genomics Platform"/>
            <consortium name="The Broad Institute Genome Sequencing Center for Infectious Disease"/>
            <person name="Wu L."/>
            <person name="Ma J."/>
        </authorList>
    </citation>
    <scope>NUCLEOTIDE SEQUENCE [LARGE SCALE GENOMIC DNA]</scope>
    <source>
        <strain evidence="4">JCM 14370</strain>
    </source>
</reference>
<proteinExistence type="predicted"/>
<dbReference type="InterPro" id="IPR021435">
    <property type="entry name" value="DUF3084"/>
</dbReference>
<organism evidence="3 4">
    <name type="scientific">Deinococcus roseus</name>
    <dbReference type="NCBI Taxonomy" id="392414"/>
    <lineage>
        <taxon>Bacteria</taxon>
        <taxon>Thermotogati</taxon>
        <taxon>Deinococcota</taxon>
        <taxon>Deinococci</taxon>
        <taxon>Deinococcales</taxon>
        <taxon>Deinococcaceae</taxon>
        <taxon>Deinococcus</taxon>
    </lineage>
</organism>
<dbReference type="Gene3D" id="1.20.5.1160">
    <property type="entry name" value="Vasodilator-stimulated phosphoprotein"/>
    <property type="match status" value="1"/>
</dbReference>
<evidence type="ECO:0000313" key="4">
    <source>
        <dbReference type="Proteomes" id="UP000632222"/>
    </source>
</evidence>